<evidence type="ECO:0000256" key="2">
    <source>
        <dbReference type="ARBA" id="ARBA00022801"/>
    </source>
</evidence>
<gene>
    <name evidence="6" type="ORF">D4765_11780</name>
</gene>
<dbReference type="Proteomes" id="UP000306192">
    <property type="component" value="Unassembled WGS sequence"/>
</dbReference>
<dbReference type="Pfam" id="PF04233">
    <property type="entry name" value="Phage_Mu_F"/>
    <property type="match status" value="1"/>
</dbReference>
<sequence length="1012" mass="108922">MGIFDRFRKSGTPEAIDAAMAVQGMDQSAAMGPGRPLNPNKGYSQPPRSMDYPTGVNLSTRSRTAWGRTSFETLREMTSLYDVARMCINHKIDEIRSMGLLFMPADGVTTDVRDALDAARTVLAFPDREHPFDEWLGMWLENQLRYDAGPLYFRRNLLGEIVGLEVLDGTTIAPYIDEHGRRPMAPAPAYFQLVHGQVWSTYTAEDILYPRFRPQGDSPYGLAPIESILLTANTDLKFQWHLLQMFTDGSVPSGFIELPPDISSPDQVAEWQDYWDAVVQGDQAKQHQLVAVPAGTKVTQTRPKGFDPLFPDYLVTRVAAAFGVVPQDLGLLKDVNRSTGDVQVDIQFRVNTLPWVRFVEQILNRYLQHDLGLPVKVALDTGRDKEDRLTEAQAWEVYVKTGAASMDEMRQELLGLPIDNQRPIPRGIITARTGFVPLTSILAISGPIDGETGAPDDSVPLSLAPFDGVGGVLPDKLPGGVEFKRAPQNPDEPMFPSLEHIVPGSDVVNGMPAVGGAISKEMTAGVTAGTGIHGNPLDDDDELVKAELAQFRRFVKQRKKSGEWRDFAFNSVTPDEAQRMNREGRESGPFLVKAQSDVSVSGLAVHAADTGRVLMLQRALDDTDPASGKWEFPGGHLEDGESPVTAALREWSEEVRIPAPAGDPVEGWLNGHYQGFVLEVPTEFPIHEDRGSVTNPDDPDGDCIEAIAWWSPSDLVDNPVVRQELHDSLGDILPSIGGSLPLAKAGWRDTPEATPQLRYDLKITDAYQPVVLAALKTLVLSVDISSFPIQKGADDTDPLAALLGQNLSTAELEQAIRNIIADGYMAGVSAAGEQIGSGAVTVSGSIGNAVAATDWSTWVPGSPGAAAQTADGALADLLAQSGVTIKGISDSLLEQVGNALADGLAAGSPSRDIADVLAGLGDSLSGRAEMIAHTEGARAMTAASFEVYGLNGVTDWDLITSAGACPICLQVEAANPHSQSDTSNAPPLHPRCRCSSSPVVESINAAQIQYTE</sequence>
<dbReference type="GO" id="GO:0016787">
    <property type="term" value="F:hydrolase activity"/>
    <property type="evidence" value="ECO:0007669"/>
    <property type="project" value="UniProtKB-KW"/>
</dbReference>
<keyword evidence="2" id="KW-0378">Hydrolase</keyword>
<evidence type="ECO:0000256" key="1">
    <source>
        <dbReference type="ARBA" id="ARBA00001946"/>
    </source>
</evidence>
<evidence type="ECO:0000256" key="3">
    <source>
        <dbReference type="ARBA" id="ARBA00022842"/>
    </source>
</evidence>
<dbReference type="EMBL" id="QYRT01000022">
    <property type="protein sequence ID" value="TIH34966.1"/>
    <property type="molecule type" value="Genomic_DNA"/>
</dbReference>
<accession>A0A4T2BYN3</accession>
<dbReference type="PANTHER" id="PTHR43046:SF12">
    <property type="entry name" value="GDP-MANNOSE MANNOSYL HYDROLASE"/>
    <property type="match status" value="1"/>
</dbReference>
<dbReference type="Pfam" id="PF04860">
    <property type="entry name" value="Phage_portal"/>
    <property type="match status" value="1"/>
</dbReference>
<evidence type="ECO:0000313" key="6">
    <source>
        <dbReference type="EMBL" id="TIH34966.1"/>
    </source>
</evidence>
<protein>
    <submittedName>
        <fullName evidence="6">Phage portal protein</fullName>
    </submittedName>
</protein>
<keyword evidence="3" id="KW-0460">Magnesium</keyword>
<dbReference type="Gene3D" id="3.90.79.10">
    <property type="entry name" value="Nucleoside Triphosphate Pyrophosphohydrolase"/>
    <property type="match status" value="1"/>
</dbReference>
<evidence type="ECO:0000313" key="7">
    <source>
        <dbReference type="Proteomes" id="UP000306192"/>
    </source>
</evidence>
<dbReference type="OrthoDB" id="129709at2"/>
<dbReference type="InterPro" id="IPR015797">
    <property type="entry name" value="NUDIX_hydrolase-like_dom_sf"/>
</dbReference>
<reference evidence="6 7" key="1">
    <citation type="journal article" date="2019" name="Microorganisms">
        <title>Systematic Affiliation and Genome Analysis of Subtercola vilae DB165(T) with Particular Emphasis on Cold Adaptation of an Isolate from a High-Altitude Cold Volcano Lake.</title>
        <authorList>
            <person name="Villalobos A.S."/>
            <person name="Wiese J."/>
            <person name="Imhoff J.F."/>
            <person name="Dorador C."/>
            <person name="Keller A."/>
            <person name="Hentschel U."/>
        </authorList>
    </citation>
    <scope>NUCLEOTIDE SEQUENCE [LARGE SCALE GENOMIC DNA]</scope>
    <source>
        <strain evidence="6 7">DB165</strain>
    </source>
</reference>
<evidence type="ECO:0000256" key="4">
    <source>
        <dbReference type="SAM" id="MobiDB-lite"/>
    </source>
</evidence>
<dbReference type="Pfam" id="PF00293">
    <property type="entry name" value="NUDIX"/>
    <property type="match status" value="1"/>
</dbReference>
<comment type="caution">
    <text evidence="6">The sequence shown here is derived from an EMBL/GenBank/DDBJ whole genome shotgun (WGS) entry which is preliminary data.</text>
</comment>
<keyword evidence="7" id="KW-1185">Reference proteome</keyword>
<dbReference type="PANTHER" id="PTHR43046">
    <property type="entry name" value="GDP-MANNOSE MANNOSYL HYDROLASE"/>
    <property type="match status" value="1"/>
</dbReference>
<dbReference type="InterPro" id="IPR000086">
    <property type="entry name" value="NUDIX_hydrolase_dom"/>
</dbReference>
<dbReference type="InterPro" id="IPR006528">
    <property type="entry name" value="Phage_head_morphogenesis_dom"/>
</dbReference>
<dbReference type="PROSITE" id="PS51462">
    <property type="entry name" value="NUDIX"/>
    <property type="match status" value="1"/>
</dbReference>
<feature type="domain" description="Nudix hydrolase" evidence="5">
    <location>
        <begin position="595"/>
        <end position="733"/>
    </location>
</feature>
<dbReference type="RefSeq" id="WP_136642494.1">
    <property type="nucleotide sequence ID" value="NZ_QYRT01000022.1"/>
</dbReference>
<evidence type="ECO:0000259" key="5">
    <source>
        <dbReference type="PROSITE" id="PS51462"/>
    </source>
</evidence>
<dbReference type="AlphaFoldDB" id="A0A4T2BYN3"/>
<feature type="region of interest" description="Disordered" evidence="4">
    <location>
        <begin position="27"/>
        <end position="53"/>
    </location>
</feature>
<organism evidence="6 7">
    <name type="scientific">Subtercola vilae</name>
    <dbReference type="NCBI Taxonomy" id="2056433"/>
    <lineage>
        <taxon>Bacteria</taxon>
        <taxon>Bacillati</taxon>
        <taxon>Actinomycetota</taxon>
        <taxon>Actinomycetes</taxon>
        <taxon>Micrococcales</taxon>
        <taxon>Microbacteriaceae</taxon>
        <taxon>Subtercola</taxon>
    </lineage>
</organism>
<dbReference type="SUPFAM" id="SSF55811">
    <property type="entry name" value="Nudix"/>
    <property type="match status" value="1"/>
</dbReference>
<proteinExistence type="predicted"/>
<name>A0A4T2BYN3_9MICO</name>
<dbReference type="CDD" id="cd02883">
    <property type="entry name" value="NUDIX_Hydrolase"/>
    <property type="match status" value="1"/>
</dbReference>
<comment type="cofactor">
    <cofactor evidence="1">
        <name>Mg(2+)</name>
        <dbReference type="ChEBI" id="CHEBI:18420"/>
    </cofactor>
</comment>
<dbReference type="InterPro" id="IPR006944">
    <property type="entry name" value="Phage/GTA_portal"/>
</dbReference>